<feature type="compositionally biased region" description="Basic and acidic residues" evidence="2">
    <location>
        <begin position="293"/>
        <end position="315"/>
    </location>
</feature>
<feature type="domain" description="C2H2-type" evidence="3">
    <location>
        <begin position="1388"/>
        <end position="1417"/>
    </location>
</feature>
<gene>
    <name evidence="4" type="ORF">HPB48_012252</name>
</gene>
<feature type="region of interest" description="Disordered" evidence="2">
    <location>
        <begin position="46"/>
        <end position="76"/>
    </location>
</feature>
<dbReference type="EMBL" id="JABSTR010000005">
    <property type="protein sequence ID" value="KAH9370949.1"/>
    <property type="molecule type" value="Genomic_DNA"/>
</dbReference>
<protein>
    <recommendedName>
        <fullName evidence="3">C2H2-type domain-containing protein</fullName>
    </recommendedName>
</protein>
<name>A0A9J6G6P9_HAELO</name>
<feature type="region of interest" description="Disordered" evidence="2">
    <location>
        <begin position="1107"/>
        <end position="1127"/>
    </location>
</feature>
<evidence type="ECO:0000313" key="4">
    <source>
        <dbReference type="EMBL" id="KAH9370949.1"/>
    </source>
</evidence>
<dbReference type="GO" id="GO:0008270">
    <property type="term" value="F:zinc ion binding"/>
    <property type="evidence" value="ECO:0007669"/>
    <property type="project" value="UniProtKB-KW"/>
</dbReference>
<keyword evidence="1" id="KW-0862">Zinc</keyword>
<dbReference type="InterPro" id="IPR052729">
    <property type="entry name" value="Acyl/Acetyltrans_Enzymes"/>
</dbReference>
<dbReference type="PROSITE" id="PS50157">
    <property type="entry name" value="ZINC_FINGER_C2H2_2"/>
    <property type="match status" value="1"/>
</dbReference>
<keyword evidence="1" id="KW-0479">Metal-binding</keyword>
<feature type="compositionally biased region" description="Basic and acidic residues" evidence="2">
    <location>
        <begin position="1167"/>
        <end position="1189"/>
    </location>
</feature>
<keyword evidence="1" id="KW-0863">Zinc-finger</keyword>
<reference evidence="4 5" key="1">
    <citation type="journal article" date="2020" name="Cell">
        <title>Large-Scale Comparative Analyses of Tick Genomes Elucidate Their Genetic Diversity and Vector Capacities.</title>
        <authorList>
            <consortium name="Tick Genome and Microbiome Consortium (TIGMIC)"/>
            <person name="Jia N."/>
            <person name="Wang J."/>
            <person name="Shi W."/>
            <person name="Du L."/>
            <person name="Sun Y."/>
            <person name="Zhan W."/>
            <person name="Jiang J.F."/>
            <person name="Wang Q."/>
            <person name="Zhang B."/>
            <person name="Ji P."/>
            <person name="Bell-Sakyi L."/>
            <person name="Cui X.M."/>
            <person name="Yuan T.T."/>
            <person name="Jiang B.G."/>
            <person name="Yang W.F."/>
            <person name="Lam T.T."/>
            <person name="Chang Q.C."/>
            <person name="Ding S.J."/>
            <person name="Wang X.J."/>
            <person name="Zhu J.G."/>
            <person name="Ruan X.D."/>
            <person name="Zhao L."/>
            <person name="Wei J.T."/>
            <person name="Ye R.Z."/>
            <person name="Que T.C."/>
            <person name="Du C.H."/>
            <person name="Zhou Y.H."/>
            <person name="Cheng J.X."/>
            <person name="Dai P.F."/>
            <person name="Guo W.B."/>
            <person name="Han X.H."/>
            <person name="Huang E.J."/>
            <person name="Li L.F."/>
            <person name="Wei W."/>
            <person name="Gao Y.C."/>
            <person name="Liu J.Z."/>
            <person name="Shao H.Z."/>
            <person name="Wang X."/>
            <person name="Wang C.C."/>
            <person name="Yang T.C."/>
            <person name="Huo Q.B."/>
            <person name="Li W."/>
            <person name="Chen H.Y."/>
            <person name="Chen S.E."/>
            <person name="Zhou L.G."/>
            <person name="Ni X.B."/>
            <person name="Tian J.H."/>
            <person name="Sheng Y."/>
            <person name="Liu T."/>
            <person name="Pan Y.S."/>
            <person name="Xia L.Y."/>
            <person name="Li J."/>
            <person name="Zhao F."/>
            <person name="Cao W.C."/>
        </authorList>
    </citation>
    <scope>NUCLEOTIDE SEQUENCE [LARGE SCALE GENOMIC DNA]</scope>
    <source>
        <strain evidence="4">HaeL-2018</strain>
    </source>
</reference>
<feature type="region of interest" description="Disordered" evidence="2">
    <location>
        <begin position="204"/>
        <end position="234"/>
    </location>
</feature>
<feature type="compositionally biased region" description="Basic residues" evidence="2">
    <location>
        <begin position="1318"/>
        <end position="1328"/>
    </location>
</feature>
<feature type="compositionally biased region" description="Polar residues" evidence="2">
    <location>
        <begin position="1274"/>
        <end position="1291"/>
    </location>
</feature>
<feature type="region of interest" description="Disordered" evidence="2">
    <location>
        <begin position="256"/>
        <end position="339"/>
    </location>
</feature>
<feature type="compositionally biased region" description="Basic and acidic residues" evidence="2">
    <location>
        <begin position="410"/>
        <end position="420"/>
    </location>
</feature>
<evidence type="ECO:0000259" key="3">
    <source>
        <dbReference type="PROSITE" id="PS50157"/>
    </source>
</evidence>
<dbReference type="InterPro" id="IPR016181">
    <property type="entry name" value="Acyl_CoA_acyltransferase"/>
</dbReference>
<dbReference type="InterPro" id="IPR013087">
    <property type="entry name" value="Znf_C2H2_type"/>
</dbReference>
<dbReference type="PANTHER" id="PTHR47237">
    <property type="entry name" value="SLL0310 PROTEIN"/>
    <property type="match status" value="1"/>
</dbReference>
<keyword evidence="5" id="KW-1185">Reference proteome</keyword>
<feature type="compositionally biased region" description="Low complexity" evidence="2">
    <location>
        <begin position="911"/>
        <end position="925"/>
    </location>
</feature>
<feature type="region of interest" description="Disordered" evidence="2">
    <location>
        <begin position="1412"/>
        <end position="1431"/>
    </location>
</feature>
<feature type="region of interest" description="Disordered" evidence="2">
    <location>
        <begin position="906"/>
        <end position="1039"/>
    </location>
</feature>
<dbReference type="PANTHER" id="PTHR47237:SF1">
    <property type="entry name" value="SLL0310 PROTEIN"/>
    <property type="match status" value="1"/>
</dbReference>
<feature type="compositionally biased region" description="Basic and acidic residues" evidence="2">
    <location>
        <begin position="1239"/>
        <end position="1260"/>
    </location>
</feature>
<feature type="compositionally biased region" description="Low complexity" evidence="2">
    <location>
        <begin position="375"/>
        <end position="408"/>
    </location>
</feature>
<feature type="region of interest" description="Disordered" evidence="2">
    <location>
        <begin position="1163"/>
        <end position="1379"/>
    </location>
</feature>
<feature type="region of interest" description="Disordered" evidence="2">
    <location>
        <begin position="371"/>
        <end position="439"/>
    </location>
</feature>
<feature type="compositionally biased region" description="Basic and acidic residues" evidence="2">
    <location>
        <begin position="980"/>
        <end position="990"/>
    </location>
</feature>
<dbReference type="OrthoDB" id="10493556at2759"/>
<proteinExistence type="predicted"/>
<feature type="compositionally biased region" description="Polar residues" evidence="2">
    <location>
        <begin position="1329"/>
        <end position="1359"/>
    </location>
</feature>
<comment type="caution">
    <text evidence="4">The sequence shown here is derived from an EMBL/GenBank/DDBJ whole genome shotgun (WGS) entry which is preliminary data.</text>
</comment>
<dbReference type="VEuPathDB" id="VectorBase:HLOH_065436"/>
<evidence type="ECO:0000256" key="2">
    <source>
        <dbReference type="SAM" id="MobiDB-lite"/>
    </source>
</evidence>
<dbReference type="SUPFAM" id="SSF55729">
    <property type="entry name" value="Acyl-CoA N-acyltransferases (Nat)"/>
    <property type="match status" value="1"/>
</dbReference>
<evidence type="ECO:0000313" key="5">
    <source>
        <dbReference type="Proteomes" id="UP000821853"/>
    </source>
</evidence>
<dbReference type="Proteomes" id="UP000821853">
    <property type="component" value="Chromosome 3"/>
</dbReference>
<feature type="compositionally biased region" description="Basic and acidic residues" evidence="2">
    <location>
        <begin position="256"/>
        <end position="266"/>
    </location>
</feature>
<dbReference type="OMA" id="MTTHQES"/>
<sequence>MFICLLATEANEGEAIPTASPVEIGVLESEPEYQPRDIIKEHDLAGASTVAPEIEPQTNIPRTAGNPDEESKDGDSFPLVEILTEDRSVRLSEYPEAETPLFTGDLFGNEDEDAEGEAKIPVRDDTTKAMATNAGEAKESKSPEQADSIKLTKPEEIGGTHETLIRSELPPKETKAGEELEAVHVYVKTTVEGHVLSEVKAVEDVPAHGEGQTAPGEEPPQAEESAPVEAGVPEEGDVAAGEVTLYVEVLATPKGEKAPTAERNASEDVAVTAETGAPSAESTALVEGAAVAGREESPYGKTEAREEAPPPDKPEAPPAEMPASIEGEGALGAESKASEEAVAMMKIAPSAESMAHVEAPAPAESIRIPQDETAPEQTAAPESTEAAPAEARAPVEASAEGEAPPGAETKTPEGKAEKLTEPPVEAIAPLEVPASSESDRVPVAETNIQQGVPTQTVLAPQEMLALGITVWEIAPGIDTKATKQAAVGAENVTQLDVATAVDERPAVAESKRVYQAEAKTPEGAAAAAESPTMVGVSPLVDTKRTSSKDMMPGTTNFLFRSVPQGLLSARTSADTFFVQAIRTTSHQDLPQATTEKKTVFIDAALPCDGPLSETVIEPLEYLFVATNTENMGRYSQCNLRETSQVVRGVDDVGVAKPTEEIETNYAVQIMPTAKQDLLSEGSTVPHTTGIVENESEHMLQDHKVETPPVFLKGEEQKGSVDTTAKYESPMIEQQESVVKVEITPQEERNTSPNIPSLNLQNPEYQGRLTVEEPKRETAADSPVTLSFAKELKGDISSLSECTSLERKQSSIGEGTISEFTEQEPSVVDKEEQKLGAVNTERVLYAMSDTSAVAPEKELTPEGIPDAVTGLANCFHEDNIAENPLEAKEQMAYSAQAEPSTMKIQAPVGGTASAEGEVAAPAGGEANDQAKVSEQLAEPAEAEPEPPGIETAIEDAVPTSIQASTKGTAPAEGEAPASADGEAHADAKAAKEAAQPVEAKSVSMNSQAPAKGTGTAEGEVPAPLEREAQDEAWSSEQAAQLAETGLVLPSIQPSMVIHVPEERVTAAKDEIKPREQTIEPPDIQSAAILSTTHGEAVGTAVRLMAGARSGSSRAAKEPRTEEVEEKSEGFVEIVNQLKSTSSMESVNSLSVKDKTPQVTGIAQEFADDIPKSAIREEPGETSDGKAEARPTVKQPSENTLDIERLGGLPCEDHEGTTDSSFDVESVPFLSSDVGTMPTVDTKRELENYPGGERKEKSKDEFGPVSGTVSDWDATLESSVSSPKPSGVLSKQPNEPRDQFMSAGHLAAASTEPDDEDKHFGKKIPVHKKQPTGSPDFSADSWNLRASQGLSESTGGPSINDSPEDPPSTADQQASVVSPPCHSPEVQSLLVCKTCGESFFRSNPMHAEICKGYHKEERPKGTDTPSSPDSPGRYVLSIVDEDDVSDVLRQVWREEGTAILPSAVWSLYRCVPNFFYVIREKERRATSRGEVCASSCIITFGEEVSFCGFFHSSRERGGTGLSRMLWNQMLKACQGKNVCTVMAQQHAQLFLDRFHFHVSGWGDIAYAHITLRGDSFPAPAAGSGVHVRDFNKKRDVEAVVKYDHNLFGFDRAYYLRMALAEEDQTVKVATAGTSPGGKLLGYAGVQSDQRGRPALRWMLVDNDEAAQALMHAMVEACPRIREVGLVGAFYTASQATGSILNNVDHKSVEPWALLYTRREPFLRYDKIVSLTYI</sequence>
<evidence type="ECO:0000256" key="1">
    <source>
        <dbReference type="PROSITE-ProRule" id="PRU00042"/>
    </source>
</evidence>
<accession>A0A9J6G6P9</accession>
<feature type="compositionally biased region" description="Basic and acidic residues" evidence="2">
    <location>
        <begin position="1113"/>
        <end position="1127"/>
    </location>
</feature>
<organism evidence="4 5">
    <name type="scientific">Haemaphysalis longicornis</name>
    <name type="common">Bush tick</name>
    <dbReference type="NCBI Taxonomy" id="44386"/>
    <lineage>
        <taxon>Eukaryota</taxon>
        <taxon>Metazoa</taxon>
        <taxon>Ecdysozoa</taxon>
        <taxon>Arthropoda</taxon>
        <taxon>Chelicerata</taxon>
        <taxon>Arachnida</taxon>
        <taxon>Acari</taxon>
        <taxon>Parasitiformes</taxon>
        <taxon>Ixodida</taxon>
        <taxon>Ixodoidea</taxon>
        <taxon>Ixodidae</taxon>
        <taxon>Haemaphysalinae</taxon>
        <taxon>Haemaphysalis</taxon>
    </lineage>
</organism>